<feature type="binding site" evidence="7">
    <location>
        <position position="104"/>
    </location>
    <ligand>
        <name>Zn(2+)</name>
        <dbReference type="ChEBI" id="CHEBI:29105"/>
    </ligand>
</feature>
<evidence type="ECO:0000313" key="10">
    <source>
        <dbReference type="EMBL" id="MBD8507190.1"/>
    </source>
</evidence>
<dbReference type="NCBIfam" id="TIGR03838">
    <property type="entry name" value="queuosine_YadB"/>
    <property type="match status" value="1"/>
</dbReference>
<dbReference type="HAMAP" id="MF_01428">
    <property type="entry name" value="Glu_Q_tRNA_synth"/>
    <property type="match status" value="1"/>
</dbReference>
<gene>
    <name evidence="10" type="primary">gluQRS</name>
    <name evidence="7" type="synonym">gluQ</name>
    <name evidence="10" type="ORF">HT102_11905</name>
</gene>
<dbReference type="Gene3D" id="3.40.50.620">
    <property type="entry name" value="HUPs"/>
    <property type="match status" value="1"/>
</dbReference>
<dbReference type="GO" id="GO:0005524">
    <property type="term" value="F:ATP binding"/>
    <property type="evidence" value="ECO:0007669"/>
    <property type="project" value="UniProtKB-KW"/>
</dbReference>
<dbReference type="InterPro" id="IPR000924">
    <property type="entry name" value="Glu/Gln-tRNA-synth"/>
</dbReference>
<keyword evidence="4 7" id="KW-0862">Zinc</keyword>
<dbReference type="PROSITE" id="PS00178">
    <property type="entry name" value="AA_TRNA_LIGASE_I"/>
    <property type="match status" value="1"/>
</dbReference>
<keyword evidence="3 7" id="KW-0547">Nucleotide-binding</keyword>
<name>A0A927JDJ9_9ACTN</name>
<sequence>MPLVPATGAGRYAPSPTGDLHLGNLRTALLAWLFARSSDRAFLMRMEDLDDRVDPASAQRQLTDLAALGIDWDGPVLYQSHRQETYQAELGKLLDAGLTFECFCTRREIHAAASAPHAPPGSYPGTCRDLTEQQRAERRATGRPPAVRLRTSATHCTVSDALHGRYTGVVDDFVIQRGDGTFAYNFVCVVDDLATEVDQVVRGDDLLSSAPRQAYLASLLGHEPPRYAHVPLVLGPSGKRLAKRDGAVTMREIDAGPARLVALLARSLGLSNKEEITPQDLLGGFDPALLPHEPWTYLPGPLS</sequence>
<feature type="binding site" evidence="7">
    <location>
        <position position="184"/>
    </location>
    <ligand>
        <name>L-glutamate</name>
        <dbReference type="ChEBI" id="CHEBI:29985"/>
    </ligand>
</feature>
<dbReference type="SUPFAM" id="SSF52374">
    <property type="entry name" value="Nucleotidylyl transferase"/>
    <property type="match status" value="1"/>
</dbReference>
<feature type="binding site" evidence="7">
    <location>
        <position position="123"/>
    </location>
    <ligand>
        <name>Zn(2+)</name>
        <dbReference type="ChEBI" id="CHEBI:29105"/>
    </ligand>
</feature>
<dbReference type="InterPro" id="IPR014729">
    <property type="entry name" value="Rossmann-like_a/b/a_fold"/>
</dbReference>
<feature type="binding site" evidence="7">
    <location>
        <position position="243"/>
    </location>
    <ligand>
        <name>ATP</name>
        <dbReference type="ChEBI" id="CHEBI:30616"/>
    </ligand>
</feature>
<feature type="binding site" evidence="7">
    <location>
        <position position="202"/>
    </location>
    <ligand>
        <name>L-glutamate</name>
        <dbReference type="ChEBI" id="CHEBI:29985"/>
    </ligand>
</feature>
<evidence type="ECO:0000256" key="1">
    <source>
        <dbReference type="ARBA" id="ARBA00022598"/>
    </source>
</evidence>
<feature type="binding site" evidence="7">
    <location>
        <position position="127"/>
    </location>
    <ligand>
        <name>Zn(2+)</name>
        <dbReference type="ChEBI" id="CHEBI:29105"/>
    </ligand>
</feature>
<keyword evidence="1 7" id="KW-0436">Ligase</keyword>
<evidence type="ECO:0000256" key="7">
    <source>
        <dbReference type="HAMAP-Rule" id="MF_01428"/>
    </source>
</evidence>
<dbReference type="AlphaFoldDB" id="A0A927JDJ9"/>
<feature type="binding site" evidence="7">
    <location>
        <position position="102"/>
    </location>
    <ligand>
        <name>Zn(2+)</name>
        <dbReference type="ChEBI" id="CHEBI:29105"/>
    </ligand>
</feature>
<keyword evidence="6 7" id="KW-0030">Aminoacyl-tRNA synthetase</keyword>
<keyword evidence="11" id="KW-1185">Reference proteome</keyword>
<feature type="domain" description="Glutamyl/glutaminyl-tRNA synthetase class Ib catalytic" evidence="9">
    <location>
        <begin position="11"/>
        <end position="266"/>
    </location>
</feature>
<dbReference type="PANTHER" id="PTHR43311">
    <property type="entry name" value="GLUTAMATE--TRNA LIGASE"/>
    <property type="match status" value="1"/>
</dbReference>
<feature type="short sequence motif" description="'HIGH' region" evidence="7">
    <location>
        <begin position="14"/>
        <end position="24"/>
    </location>
</feature>
<keyword evidence="2 7" id="KW-0479">Metal-binding</keyword>
<dbReference type="EC" id="6.1.1.-" evidence="7"/>
<dbReference type="InterPro" id="IPR001412">
    <property type="entry name" value="aa-tRNA-synth_I_CS"/>
</dbReference>
<dbReference type="Pfam" id="PF00749">
    <property type="entry name" value="tRNA-synt_1c"/>
    <property type="match status" value="1"/>
</dbReference>
<evidence type="ECO:0000256" key="3">
    <source>
        <dbReference type="ARBA" id="ARBA00022741"/>
    </source>
</evidence>
<dbReference type="GO" id="GO:0005829">
    <property type="term" value="C:cytosol"/>
    <property type="evidence" value="ECO:0007669"/>
    <property type="project" value="TreeGrafter"/>
</dbReference>
<evidence type="ECO:0000256" key="5">
    <source>
        <dbReference type="ARBA" id="ARBA00022840"/>
    </source>
</evidence>
<dbReference type="GO" id="GO:0006424">
    <property type="term" value="P:glutamyl-tRNA aminoacylation"/>
    <property type="evidence" value="ECO:0007669"/>
    <property type="project" value="InterPro"/>
</dbReference>
<dbReference type="GO" id="GO:0004818">
    <property type="term" value="F:glutamate-tRNA ligase activity"/>
    <property type="evidence" value="ECO:0007669"/>
    <property type="project" value="TreeGrafter"/>
</dbReference>
<comment type="caution">
    <text evidence="10">The sequence shown here is derived from an EMBL/GenBank/DDBJ whole genome shotgun (WGS) entry which is preliminary data.</text>
</comment>
<feature type="binding site" evidence="7">
    <location>
        <position position="47"/>
    </location>
    <ligand>
        <name>L-glutamate</name>
        <dbReference type="ChEBI" id="CHEBI:29985"/>
    </ligand>
</feature>
<dbReference type="NCBIfam" id="NF004315">
    <property type="entry name" value="PRK05710.1-4"/>
    <property type="match status" value="1"/>
</dbReference>
<evidence type="ECO:0000259" key="9">
    <source>
        <dbReference type="Pfam" id="PF00749"/>
    </source>
</evidence>
<protein>
    <recommendedName>
        <fullName evidence="7">Glutamyl-Q tRNA(Asp) synthetase</fullName>
        <shortName evidence="7">Glu-Q-RSs</shortName>
        <ecNumber evidence="7">6.1.1.-</ecNumber>
    </recommendedName>
</protein>
<evidence type="ECO:0000313" key="11">
    <source>
        <dbReference type="Proteomes" id="UP000642993"/>
    </source>
</evidence>
<keyword evidence="8" id="KW-0648">Protein biosynthesis</keyword>
<comment type="function">
    <text evidence="7">Catalyzes the tRNA-independent activation of glutamate in presence of ATP and the subsequent transfer of glutamate onto a tRNA(Asp). Glutamate is transferred on the 2-amino-5-(4,5-dihydroxy-2-cyclopenten-1-yl) moiety of the queuosine in the wobble position of the QUC anticodon.</text>
</comment>
<dbReference type="NCBIfam" id="NF004314">
    <property type="entry name" value="PRK05710.1-3"/>
    <property type="match status" value="1"/>
</dbReference>
<dbReference type="PRINTS" id="PR00987">
    <property type="entry name" value="TRNASYNTHGLU"/>
</dbReference>
<comment type="cofactor">
    <cofactor evidence="7">
        <name>Zn(2+)</name>
        <dbReference type="ChEBI" id="CHEBI:29105"/>
    </cofactor>
    <text evidence="7">Binds 1 zinc ion per subunit.</text>
</comment>
<dbReference type="GO" id="GO:0008270">
    <property type="term" value="F:zinc ion binding"/>
    <property type="evidence" value="ECO:0007669"/>
    <property type="project" value="UniProtKB-UniRule"/>
</dbReference>
<accession>A0A927JDJ9</accession>
<dbReference type="PANTHER" id="PTHR43311:SF1">
    <property type="entry name" value="GLUTAMYL-Q TRNA(ASP) SYNTHETASE"/>
    <property type="match status" value="1"/>
</dbReference>
<dbReference type="InterPro" id="IPR022380">
    <property type="entry name" value="Glu-Q_tRNA(Asp)_Synthase"/>
</dbReference>
<dbReference type="EMBL" id="JACYWE010000007">
    <property type="protein sequence ID" value="MBD8507190.1"/>
    <property type="molecule type" value="Genomic_DNA"/>
</dbReference>
<dbReference type="GO" id="GO:0006400">
    <property type="term" value="P:tRNA modification"/>
    <property type="evidence" value="ECO:0007669"/>
    <property type="project" value="InterPro"/>
</dbReference>
<comment type="similarity">
    <text evidence="7">Belongs to the class-I aminoacyl-tRNA synthetase family. GluQ subfamily.</text>
</comment>
<evidence type="ECO:0000256" key="6">
    <source>
        <dbReference type="ARBA" id="ARBA00023146"/>
    </source>
</evidence>
<dbReference type="InterPro" id="IPR020058">
    <property type="entry name" value="Glu/Gln-tRNA-synth_Ib_cat-dom"/>
</dbReference>
<dbReference type="InterPro" id="IPR049940">
    <property type="entry name" value="GluQ/Sye"/>
</dbReference>
<evidence type="ECO:0000256" key="8">
    <source>
        <dbReference type="RuleBase" id="RU363037"/>
    </source>
</evidence>
<keyword evidence="5 7" id="KW-0067">ATP-binding</keyword>
<proteinExistence type="inferred from homology"/>
<feature type="binding site" evidence="7">
    <location>
        <begin position="11"/>
        <end position="15"/>
    </location>
    <ligand>
        <name>L-glutamate</name>
        <dbReference type="ChEBI" id="CHEBI:29985"/>
    </ligand>
</feature>
<organism evidence="10 11">
    <name type="scientific">Lolliginicoccus lacisalsi</name>
    <dbReference type="NCBI Taxonomy" id="2742202"/>
    <lineage>
        <taxon>Bacteria</taxon>
        <taxon>Bacillati</taxon>
        <taxon>Actinomycetota</taxon>
        <taxon>Actinomycetes</taxon>
        <taxon>Mycobacteriales</taxon>
        <taxon>Hoyosellaceae</taxon>
        <taxon>Lolliginicoccus</taxon>
    </lineage>
</organism>
<dbReference type="Proteomes" id="UP000642993">
    <property type="component" value="Unassembled WGS sequence"/>
</dbReference>
<feature type="short sequence motif" description="'KMSKS' region" evidence="7">
    <location>
        <begin position="240"/>
        <end position="244"/>
    </location>
</feature>
<evidence type="ECO:0000256" key="4">
    <source>
        <dbReference type="ARBA" id="ARBA00022833"/>
    </source>
</evidence>
<reference evidence="10" key="1">
    <citation type="submission" date="2020-09" db="EMBL/GenBank/DDBJ databases">
        <title>Hoyosella lacisalsi sp. nov., a halotolerant actinobacterium isolated from soil of Lake Gudzhirganskoe.</title>
        <authorList>
            <person name="Yang Q."/>
            <person name="Guo P.Y."/>
            <person name="Liu S.W."/>
            <person name="Li F.N."/>
            <person name="Sun C.H."/>
        </authorList>
    </citation>
    <scope>NUCLEOTIDE SEQUENCE</scope>
    <source>
        <strain evidence="10">G463</strain>
    </source>
</reference>
<evidence type="ECO:0000256" key="2">
    <source>
        <dbReference type="ARBA" id="ARBA00022723"/>
    </source>
</evidence>